<dbReference type="RefSeq" id="WP_229705764.1">
    <property type="nucleotide sequence ID" value="NZ_BMNB01000006.1"/>
</dbReference>
<feature type="chain" id="PRO_5039128494" description="Lipoprotein" evidence="1">
    <location>
        <begin position="20"/>
        <end position="160"/>
    </location>
</feature>
<dbReference type="AlphaFoldDB" id="A0A917TR88"/>
<evidence type="ECO:0000256" key="1">
    <source>
        <dbReference type="SAM" id="SignalP"/>
    </source>
</evidence>
<reference evidence="2" key="1">
    <citation type="journal article" date="2014" name="Int. J. Syst. Evol. Microbiol.">
        <title>Complete genome sequence of Corynebacterium casei LMG S-19264T (=DSM 44701T), isolated from a smear-ripened cheese.</title>
        <authorList>
            <consortium name="US DOE Joint Genome Institute (JGI-PGF)"/>
            <person name="Walter F."/>
            <person name="Albersmeier A."/>
            <person name="Kalinowski J."/>
            <person name="Ruckert C."/>
        </authorList>
    </citation>
    <scope>NUCLEOTIDE SEQUENCE</scope>
    <source>
        <strain evidence="2">CGMCC 4.7312</strain>
    </source>
</reference>
<sequence>MKAPLVRLLACLAVVPLLAGCIAEASHEPTASPMTYSCCETADIEKLYQPGQTFTLHWIVGVRDASATVPPRVELQASLTGPYATEAELKDAEMGVVTVPGLVTYTAEPVRPAGTPDEQPVSVIPIAPAAKPGYYNLASSMVDGDATASGASIIRIVAGS</sequence>
<dbReference type="PROSITE" id="PS51257">
    <property type="entry name" value="PROKAR_LIPOPROTEIN"/>
    <property type="match status" value="1"/>
</dbReference>
<protein>
    <recommendedName>
        <fullName evidence="4">Lipoprotein</fullName>
    </recommendedName>
</protein>
<keyword evidence="1" id="KW-0732">Signal</keyword>
<evidence type="ECO:0000313" key="2">
    <source>
        <dbReference type="EMBL" id="GGM33177.1"/>
    </source>
</evidence>
<keyword evidence="3" id="KW-1185">Reference proteome</keyword>
<dbReference type="EMBL" id="BMNB01000006">
    <property type="protein sequence ID" value="GGM33177.1"/>
    <property type="molecule type" value="Genomic_DNA"/>
</dbReference>
<feature type="signal peptide" evidence="1">
    <location>
        <begin position="1"/>
        <end position="19"/>
    </location>
</feature>
<gene>
    <name evidence="2" type="ORF">GCM10011608_17090</name>
</gene>
<reference evidence="2" key="2">
    <citation type="submission" date="2020-09" db="EMBL/GenBank/DDBJ databases">
        <authorList>
            <person name="Sun Q."/>
            <person name="Zhou Y."/>
        </authorList>
    </citation>
    <scope>NUCLEOTIDE SEQUENCE</scope>
    <source>
        <strain evidence="2">CGMCC 4.7312</strain>
    </source>
</reference>
<comment type="caution">
    <text evidence="2">The sequence shown here is derived from an EMBL/GenBank/DDBJ whole genome shotgun (WGS) entry which is preliminary data.</text>
</comment>
<name>A0A917TR88_9ACTN</name>
<organism evidence="2 3">
    <name type="scientific">Micromonospora sonchi</name>
    <dbReference type="NCBI Taxonomy" id="1763543"/>
    <lineage>
        <taxon>Bacteria</taxon>
        <taxon>Bacillati</taxon>
        <taxon>Actinomycetota</taxon>
        <taxon>Actinomycetes</taxon>
        <taxon>Micromonosporales</taxon>
        <taxon>Micromonosporaceae</taxon>
        <taxon>Micromonospora</taxon>
    </lineage>
</organism>
<accession>A0A917TR88</accession>
<dbReference type="Proteomes" id="UP000608890">
    <property type="component" value="Unassembled WGS sequence"/>
</dbReference>
<proteinExistence type="predicted"/>
<evidence type="ECO:0000313" key="3">
    <source>
        <dbReference type="Proteomes" id="UP000608890"/>
    </source>
</evidence>
<evidence type="ECO:0008006" key="4">
    <source>
        <dbReference type="Google" id="ProtNLM"/>
    </source>
</evidence>